<evidence type="ECO:0000256" key="8">
    <source>
        <dbReference type="ARBA" id="ARBA00022490"/>
    </source>
</evidence>
<dbReference type="GO" id="GO:0005634">
    <property type="term" value="C:nucleus"/>
    <property type="evidence" value="ECO:0007669"/>
    <property type="project" value="UniProtKB-SubCell"/>
</dbReference>
<accession>A0A3B1KCV4</accession>
<keyword evidence="12" id="KW-0472">Membrane</keyword>
<dbReference type="GO" id="GO:0007411">
    <property type="term" value="P:axon guidance"/>
    <property type="evidence" value="ECO:0007669"/>
    <property type="project" value="TreeGrafter"/>
</dbReference>
<evidence type="ECO:0000256" key="2">
    <source>
        <dbReference type="ARBA" id="ARBA00004193"/>
    </source>
</evidence>
<dbReference type="PANTHER" id="PTHR23401:SF2">
    <property type="entry name" value="CYCLIN-DEPENDENT KINASE 5 ACTIVATOR 1"/>
    <property type="match status" value="1"/>
</dbReference>
<evidence type="ECO:0000256" key="17">
    <source>
        <dbReference type="ARBA" id="ARBA00040087"/>
    </source>
</evidence>
<keyword evidence="9" id="KW-0597">Phosphoprotein</keyword>
<evidence type="ECO:0000313" key="23">
    <source>
        <dbReference type="Proteomes" id="UP000018467"/>
    </source>
</evidence>
<dbReference type="InParanoid" id="A0A3B1KCV4"/>
<evidence type="ECO:0000256" key="14">
    <source>
        <dbReference type="ARBA" id="ARBA00023273"/>
    </source>
</evidence>
<evidence type="ECO:0000256" key="6">
    <source>
        <dbReference type="ARBA" id="ARBA00010175"/>
    </source>
</evidence>
<evidence type="ECO:0000256" key="1">
    <source>
        <dbReference type="ARBA" id="ARBA00004123"/>
    </source>
</evidence>
<keyword evidence="8" id="KW-0963">Cytoplasm</keyword>
<keyword evidence="10" id="KW-0832">Ubl conjugation</keyword>
<evidence type="ECO:0000256" key="12">
    <source>
        <dbReference type="ARBA" id="ARBA00023136"/>
    </source>
</evidence>
<dbReference type="GO" id="GO:0005886">
    <property type="term" value="C:plasma membrane"/>
    <property type="evidence" value="ECO:0007669"/>
    <property type="project" value="UniProtKB-SubCell"/>
</dbReference>
<evidence type="ECO:0000313" key="22">
    <source>
        <dbReference type="Ensembl" id="ENSAMXP00000052303.1"/>
    </source>
</evidence>
<evidence type="ECO:0000256" key="21">
    <source>
        <dbReference type="SAM" id="SignalP"/>
    </source>
</evidence>
<feature type="region of interest" description="Disordered" evidence="20">
    <location>
        <begin position="62"/>
        <end position="172"/>
    </location>
</feature>
<dbReference type="GO" id="GO:0007420">
    <property type="term" value="P:brain development"/>
    <property type="evidence" value="ECO:0007669"/>
    <property type="project" value="TreeGrafter"/>
</dbReference>
<evidence type="ECO:0000256" key="10">
    <source>
        <dbReference type="ARBA" id="ARBA00022843"/>
    </source>
</evidence>
<evidence type="ECO:0000256" key="3">
    <source>
        <dbReference type="ARBA" id="ARBA00004484"/>
    </source>
</evidence>
<dbReference type="GO" id="GO:0048511">
    <property type="term" value="P:rhythmic process"/>
    <property type="evidence" value="ECO:0007669"/>
    <property type="project" value="UniProtKB-KW"/>
</dbReference>
<keyword evidence="14" id="KW-0966">Cell projection</keyword>
<reference evidence="23" key="2">
    <citation type="journal article" date="2014" name="Nat. Commun.">
        <title>The cavefish genome reveals candidate genes for eye loss.</title>
        <authorList>
            <person name="McGaugh S.E."/>
            <person name="Gross J.B."/>
            <person name="Aken B."/>
            <person name="Blin M."/>
            <person name="Borowsky R."/>
            <person name="Chalopin D."/>
            <person name="Hinaux H."/>
            <person name="Jeffery W.R."/>
            <person name="Keene A."/>
            <person name="Ma L."/>
            <person name="Minx P."/>
            <person name="Murphy D."/>
            <person name="O'Quin K.E."/>
            <person name="Retaux S."/>
            <person name="Rohner N."/>
            <person name="Searle S.M."/>
            <person name="Stahl B.A."/>
            <person name="Tabin C."/>
            <person name="Volff J.N."/>
            <person name="Yoshizawa M."/>
            <person name="Warren W.C."/>
        </authorList>
    </citation>
    <scope>NUCLEOTIDE SEQUENCE [LARGE SCALE GENOMIC DNA]</scope>
    <source>
        <strain evidence="23">female</strain>
    </source>
</reference>
<dbReference type="Gene3D" id="1.10.472.10">
    <property type="entry name" value="Cyclin-like"/>
    <property type="match status" value="1"/>
</dbReference>
<comment type="function">
    <text evidence="16">p35 is a neuron specific activator of CDK5. The complex p35/CDK5 is required for neurite outgrowth and cortical lamination. Involved in dendritic spine morphogenesis by mediating the EFNA1-EPHA4 signaling. Activator of TPKII. The complex p35/CDK5 participates in the regulation of the circadian clock by modulating the function of CLOCK protein: phosphorylates CLOCK at 'Thr-451' and 'Thr-461' and regulates the transcriptional activity of the CLOCK-BMAL1 heterodimer in association with altered stability and subcellular distribution.</text>
</comment>
<keyword evidence="15" id="KW-0449">Lipoprotein</keyword>
<dbReference type="GO" id="GO:0016533">
    <property type="term" value="C:protein kinase 5 complex"/>
    <property type="evidence" value="ECO:0007669"/>
    <property type="project" value="InterPro"/>
</dbReference>
<dbReference type="Ensembl" id="ENSAMXT00000038852.1">
    <property type="protein sequence ID" value="ENSAMXP00000052303.1"/>
    <property type="gene ID" value="ENSAMXG00000031392.1"/>
</dbReference>
<dbReference type="GO" id="GO:0061575">
    <property type="term" value="F:cyclin-dependent protein serine/threonine kinase activator activity"/>
    <property type="evidence" value="ECO:0007669"/>
    <property type="project" value="InterPro"/>
</dbReference>
<dbReference type="PANTHER" id="PTHR23401">
    <property type="entry name" value="CYCLIN DEPENDANT KINASE-5 ACTIVATOR"/>
    <property type="match status" value="1"/>
</dbReference>
<protein>
    <recommendedName>
        <fullName evidence="17">Cyclin-dependent kinase 5 activator 1</fullName>
    </recommendedName>
    <alternativeName>
        <fullName evidence="18">Cyclin-dependent kinase 5 regulatory subunit 1</fullName>
    </alternativeName>
</protein>
<feature type="compositionally biased region" description="Basic and acidic residues" evidence="20">
    <location>
        <begin position="137"/>
        <end position="147"/>
    </location>
</feature>
<sequence>MLTFVLFSTGSFLPPQVTGFQFHQEDIRKTPGTLPYHRSRFPGSSTTSVRIMDGVCARTVPRLADQEERRRGKKRSTSLLSPMSPPAKRAKTIRVTDGACARTVPRPSDQEERRRGKKKSTSLLSTMSPPAKRVKTMKTEDDKDPVHLEPQAGPSSFSGRTGMPAEAASVQATGVTTHRRVLGRDTTYDLHRMLGEFLCRRCHRIQDLAWTEPVFWLLSVDRHLYRTLWHRRHFLCRGSLVFLYMVCEDSISAQIASRRELKAVLLTCLYVSCAYVGHSISYPAMPFIVESNRMAFWRRVLGITSRLSAKMLQINNDPQYFAMVFSDLKNKEDRGAASVTGIETGAVPARLSSGKGQNLAALALWHVAPLTVEFQMIMGNCSQVYHSMFRQKEGGSPLP</sequence>
<comment type="subcellular location">
    <subcellularLocation>
        <location evidence="2">Cell membrane</location>
        <topology evidence="2">Lipid-anchor</topology>
    </subcellularLocation>
    <subcellularLocation>
        <location evidence="4">Cell projection</location>
        <location evidence="4">Neuron projection</location>
    </subcellularLocation>
    <subcellularLocation>
        <location evidence="5">Cytoplasm</location>
        <location evidence="5">Perinuclear region</location>
    </subcellularLocation>
    <subcellularLocation>
        <location evidence="1">Nucleus</location>
    </subcellularLocation>
    <subcellularLocation>
        <location evidence="3">Perikaryon</location>
    </subcellularLocation>
</comment>
<evidence type="ECO:0000256" key="18">
    <source>
        <dbReference type="ARBA" id="ARBA00043197"/>
    </source>
</evidence>
<keyword evidence="21" id="KW-0732">Signal</keyword>
<comment type="similarity">
    <text evidence="6">Belongs to the cyclin-dependent kinase 5 activator family.</text>
</comment>
<evidence type="ECO:0000256" key="11">
    <source>
        <dbReference type="ARBA" id="ARBA00023108"/>
    </source>
</evidence>
<evidence type="ECO:0000256" key="15">
    <source>
        <dbReference type="ARBA" id="ARBA00023288"/>
    </source>
</evidence>
<evidence type="ECO:0000256" key="9">
    <source>
        <dbReference type="ARBA" id="ARBA00022553"/>
    </source>
</evidence>
<keyword evidence="23" id="KW-1185">Reference proteome</keyword>
<reference evidence="23" key="1">
    <citation type="submission" date="2013-03" db="EMBL/GenBank/DDBJ databases">
        <authorList>
            <person name="Jeffery W."/>
            <person name="Warren W."/>
            <person name="Wilson R.K."/>
        </authorList>
    </citation>
    <scope>NUCLEOTIDE SEQUENCE</scope>
    <source>
        <strain evidence="23">female</strain>
    </source>
</reference>
<dbReference type="GeneTree" id="ENSGT00390000008812"/>
<dbReference type="GO" id="GO:0043204">
    <property type="term" value="C:perikaryon"/>
    <property type="evidence" value="ECO:0007669"/>
    <property type="project" value="UniProtKB-SubCell"/>
</dbReference>
<dbReference type="Pfam" id="PF03261">
    <property type="entry name" value="CDK5_activator"/>
    <property type="match status" value="1"/>
</dbReference>
<evidence type="ECO:0000256" key="19">
    <source>
        <dbReference type="ARBA" id="ARBA00046889"/>
    </source>
</evidence>
<evidence type="ECO:0000256" key="5">
    <source>
        <dbReference type="ARBA" id="ARBA00004556"/>
    </source>
</evidence>
<dbReference type="Bgee" id="ENSAMXG00000031392">
    <property type="expression patterns" value="Expressed in testis and 4 other cell types or tissues"/>
</dbReference>
<reference evidence="22" key="4">
    <citation type="submission" date="2025-09" db="UniProtKB">
        <authorList>
            <consortium name="Ensembl"/>
        </authorList>
    </citation>
    <scope>IDENTIFICATION</scope>
</reference>
<dbReference type="GO" id="GO:0030426">
    <property type="term" value="C:growth cone"/>
    <property type="evidence" value="ECO:0007669"/>
    <property type="project" value="TreeGrafter"/>
</dbReference>
<evidence type="ECO:0000256" key="16">
    <source>
        <dbReference type="ARBA" id="ARBA00037486"/>
    </source>
</evidence>
<proteinExistence type="inferred from homology"/>
<dbReference type="Proteomes" id="UP000018467">
    <property type="component" value="Unassembled WGS sequence"/>
</dbReference>
<dbReference type="STRING" id="7994.ENSAMXP00000052303"/>
<dbReference type="InterPro" id="IPR036915">
    <property type="entry name" value="Cyclin-like_sf"/>
</dbReference>
<comment type="subunit">
    <text evidence="19">Heterodimer composed of a catalytic subunit CDK5 and a regulatory subunit CDK5R1 (p25) and macromolecular complex composed of at least CDK5, CDK5R1 (p35) and CDK5RAP1 or CDK5RAP2 or CDK5RAP3. Only the heterodimer shows kinase activity. Interacts with EPHA4 and NGEF; may mediate the activation of NGEF by EPHA4. Interacts with RASGRF2. The complex p35/CDK5 interacts with CLOCK.</text>
</comment>
<evidence type="ECO:0000256" key="20">
    <source>
        <dbReference type="SAM" id="MobiDB-lite"/>
    </source>
</evidence>
<dbReference type="InterPro" id="IPR004944">
    <property type="entry name" value="CDK5_activator"/>
</dbReference>
<evidence type="ECO:0000256" key="13">
    <source>
        <dbReference type="ARBA" id="ARBA00023242"/>
    </source>
</evidence>
<name>A0A3B1KCV4_ASTMX</name>
<dbReference type="SUPFAM" id="SSF47954">
    <property type="entry name" value="Cyclin-like"/>
    <property type="match status" value="1"/>
</dbReference>
<feature type="chain" id="PRO_5017277530" description="Cyclin-dependent kinase 5 activator 1" evidence="21">
    <location>
        <begin position="20"/>
        <end position="399"/>
    </location>
</feature>
<keyword evidence="7" id="KW-1003">Cell membrane</keyword>
<evidence type="ECO:0000256" key="7">
    <source>
        <dbReference type="ARBA" id="ARBA00022475"/>
    </source>
</evidence>
<keyword evidence="11" id="KW-0090">Biological rhythms</keyword>
<reference evidence="22" key="3">
    <citation type="submission" date="2025-08" db="UniProtKB">
        <authorList>
            <consortium name="Ensembl"/>
        </authorList>
    </citation>
    <scope>IDENTIFICATION</scope>
</reference>
<organism evidence="22 23">
    <name type="scientific">Astyanax mexicanus</name>
    <name type="common">Blind cave fish</name>
    <name type="synonym">Astyanax fasciatus mexicanus</name>
    <dbReference type="NCBI Taxonomy" id="7994"/>
    <lineage>
        <taxon>Eukaryota</taxon>
        <taxon>Metazoa</taxon>
        <taxon>Chordata</taxon>
        <taxon>Craniata</taxon>
        <taxon>Vertebrata</taxon>
        <taxon>Euteleostomi</taxon>
        <taxon>Actinopterygii</taxon>
        <taxon>Neopterygii</taxon>
        <taxon>Teleostei</taxon>
        <taxon>Ostariophysi</taxon>
        <taxon>Characiformes</taxon>
        <taxon>Characoidei</taxon>
        <taxon>Acestrorhamphidae</taxon>
        <taxon>Acestrorhamphinae</taxon>
        <taxon>Astyanax</taxon>
    </lineage>
</organism>
<dbReference type="GO" id="GO:0019901">
    <property type="term" value="F:protein kinase binding"/>
    <property type="evidence" value="ECO:0007669"/>
    <property type="project" value="TreeGrafter"/>
</dbReference>
<keyword evidence="13" id="KW-0539">Nucleus</keyword>
<dbReference type="AlphaFoldDB" id="A0A3B1KCV4"/>
<dbReference type="GO" id="GO:0048471">
    <property type="term" value="C:perinuclear region of cytoplasm"/>
    <property type="evidence" value="ECO:0007669"/>
    <property type="project" value="UniProtKB-SubCell"/>
</dbReference>
<feature type="signal peptide" evidence="21">
    <location>
        <begin position="1"/>
        <end position="19"/>
    </location>
</feature>
<evidence type="ECO:0000256" key="4">
    <source>
        <dbReference type="ARBA" id="ARBA00004487"/>
    </source>
</evidence>